<dbReference type="InterPro" id="IPR035983">
    <property type="entry name" value="Hect_E3_ubiquitin_ligase"/>
</dbReference>
<proteinExistence type="predicted"/>
<dbReference type="GO" id="GO:0061630">
    <property type="term" value="F:ubiquitin protein ligase activity"/>
    <property type="evidence" value="ECO:0007669"/>
    <property type="project" value="UniProtKB-EC"/>
</dbReference>
<dbReference type="InterPro" id="IPR000569">
    <property type="entry name" value="HECT_dom"/>
</dbReference>
<dbReference type="EMBL" id="JASJQH010007777">
    <property type="protein sequence ID" value="KAK9701863.1"/>
    <property type="molecule type" value="Genomic_DNA"/>
</dbReference>
<sequence>MGIDEDVAYAKQIGIGKGKMTRTMTNDPQDSWHFEFSIGDVAIDNEWTIYKAIHQYIKQSTDKSRNRWSSIYAIKYKKVYDPPKNLEMLQLQSSSFEEAAACTGYYDHKNVYSQILRLLRELHTLNTRCLEIHSQTSICGKSLAVLQPSNFINVKLTAKMNRQLEEPMIVVNSCLPNWCEYLTKEYSFLFPFETRYLYLQSTAFGCSRSIARYQNIQARSSRLDSRRDDLQPVLGRIQRQKVRISRPRILESAVKVMDLYGSLPSILEVEYFEEVGTGLGPTLEFYAAVSKEFCKRSLTLWRDDGNSSTSGSYATSSQGLFPRPRSELYFESENGIRILNLYKAMGKFVAKALFDTRIIDLPLNSIFFKIFLNPQEKIQTLSDIRQVDSGIGNSLEVISYFAREKQRILQDFALSEVQRQKSLRRIKYQGVSLEDICLDCTLPGYPDIELTENGANTPVNIQNVEEYLDAVIEYTVGSGVTKQIEAFRSGFDTVFPSKHLKTFSADELVMLFGQAEEDWSPSTLLDAIRADHGYTPDSLSIKYLVEIMSSFTSKERREFLRFVTGSPRLPIGGFKSLTPRFTVVCKPNELPLTPDDYLPSVMTCVNYLKMPNYTSQDVMKSKLDTAMKEGQGSFHLS</sequence>
<dbReference type="PROSITE" id="PS50237">
    <property type="entry name" value="HECT"/>
    <property type="match status" value="1"/>
</dbReference>
<keyword evidence="1 5" id="KW-0808">Transferase</keyword>
<gene>
    <name evidence="5" type="primary">UFD4_2</name>
    <name evidence="5" type="ORF">K7432_011534</name>
</gene>
<keyword evidence="2 3" id="KW-0833">Ubl conjugation pathway</keyword>
<keyword evidence="5" id="KW-0012">Acyltransferase</keyword>
<evidence type="ECO:0000256" key="1">
    <source>
        <dbReference type="ARBA" id="ARBA00022679"/>
    </source>
</evidence>
<dbReference type="Gene3D" id="3.30.2410.10">
    <property type="entry name" value="Hect, E3 ligase catalytic domain"/>
    <property type="match status" value="1"/>
</dbReference>
<dbReference type="PANTHER" id="PTHR45670">
    <property type="entry name" value="E3 UBIQUITIN-PROTEIN LIGASE TRIP12"/>
    <property type="match status" value="1"/>
</dbReference>
<dbReference type="SMART" id="SM00119">
    <property type="entry name" value="HECTc"/>
    <property type="match status" value="1"/>
</dbReference>
<evidence type="ECO:0000259" key="4">
    <source>
        <dbReference type="PROSITE" id="PS50237"/>
    </source>
</evidence>
<comment type="caution">
    <text evidence="5">The sequence shown here is derived from an EMBL/GenBank/DDBJ whole genome shotgun (WGS) entry which is preliminary data.</text>
</comment>
<dbReference type="SUPFAM" id="SSF56204">
    <property type="entry name" value="Hect, E3 ligase catalytic domain"/>
    <property type="match status" value="1"/>
</dbReference>
<dbReference type="PANTHER" id="PTHR45670:SF1">
    <property type="entry name" value="E3 UBIQUITIN-PROTEIN LIGASE HECTD1"/>
    <property type="match status" value="1"/>
</dbReference>
<reference evidence="5 6" key="1">
    <citation type="submission" date="2023-04" db="EMBL/GenBank/DDBJ databases">
        <title>Genome of Basidiobolus ranarum AG-B5.</title>
        <authorList>
            <person name="Stajich J.E."/>
            <person name="Carter-House D."/>
            <person name="Gryganskyi A."/>
        </authorList>
    </citation>
    <scope>NUCLEOTIDE SEQUENCE [LARGE SCALE GENOMIC DNA]</scope>
    <source>
        <strain evidence="5 6">AG-B5</strain>
    </source>
</reference>
<evidence type="ECO:0000256" key="3">
    <source>
        <dbReference type="PROSITE-ProRule" id="PRU00104"/>
    </source>
</evidence>
<evidence type="ECO:0000313" key="6">
    <source>
        <dbReference type="Proteomes" id="UP001479436"/>
    </source>
</evidence>
<dbReference type="Pfam" id="PF00632">
    <property type="entry name" value="HECT"/>
    <property type="match status" value="1"/>
</dbReference>
<evidence type="ECO:0000313" key="5">
    <source>
        <dbReference type="EMBL" id="KAK9701863.1"/>
    </source>
</evidence>
<name>A0ABR2VTS9_9FUNG</name>
<feature type="active site" description="Glycyl thioester intermediate" evidence="3">
    <location>
        <position position="604"/>
    </location>
</feature>
<dbReference type="Proteomes" id="UP001479436">
    <property type="component" value="Unassembled WGS sequence"/>
</dbReference>
<accession>A0ABR2VTS9</accession>
<dbReference type="CDD" id="cd00078">
    <property type="entry name" value="HECTc"/>
    <property type="match status" value="1"/>
</dbReference>
<dbReference type="Gene3D" id="3.90.1750.10">
    <property type="entry name" value="Hect, E3 ligase catalytic domains"/>
    <property type="match status" value="1"/>
</dbReference>
<protein>
    <submittedName>
        <fullName evidence="5">Ubiquitin fusion degradation protein 4</fullName>
        <ecNumber evidence="5">2.3.2.26</ecNumber>
    </submittedName>
</protein>
<keyword evidence="6" id="KW-1185">Reference proteome</keyword>
<dbReference type="InterPro" id="IPR045322">
    <property type="entry name" value="HECTD1/TRIP12-like"/>
</dbReference>
<organism evidence="5 6">
    <name type="scientific">Basidiobolus ranarum</name>
    <dbReference type="NCBI Taxonomy" id="34480"/>
    <lineage>
        <taxon>Eukaryota</taxon>
        <taxon>Fungi</taxon>
        <taxon>Fungi incertae sedis</taxon>
        <taxon>Zoopagomycota</taxon>
        <taxon>Entomophthoromycotina</taxon>
        <taxon>Basidiobolomycetes</taxon>
        <taxon>Basidiobolales</taxon>
        <taxon>Basidiobolaceae</taxon>
        <taxon>Basidiobolus</taxon>
    </lineage>
</organism>
<dbReference type="EC" id="2.3.2.26" evidence="5"/>
<feature type="domain" description="HECT" evidence="4">
    <location>
        <begin position="280"/>
        <end position="637"/>
    </location>
</feature>
<evidence type="ECO:0000256" key="2">
    <source>
        <dbReference type="ARBA" id="ARBA00022786"/>
    </source>
</evidence>